<sequence length="315" mass="35161">MRTDRLLSLVALLRLRGRMTAAEIAGELEVSERTVLRDIDSLSISGIPVYAERGRNGGFSLLPGFRADLSTLSVDEATALLAGAGRLAPADFASAMRKIAVALPERQRAQATHAAQRILVRPEGYLGESTPMTVLAPLQQAVLEGRRVRLTYRRFDGEPKPRTLDPIGLIAADSAWYLVANSQGAQRMFRVSRCRDVEVLDDPADRPDDVDLESIWEESRRSFRERFEFIEVVVDVDAETLPALSHAAKVLESEPRGNGDTRLTVKFSDRRHAANVLWRFADGVRVIEPDDVAQEIVERVRRMVRRLELRPDGTP</sequence>
<dbReference type="Proteomes" id="UP000550729">
    <property type="component" value="Unassembled WGS sequence"/>
</dbReference>
<dbReference type="InterPro" id="IPR057727">
    <property type="entry name" value="WCX_dom"/>
</dbReference>
<dbReference type="SUPFAM" id="SSF46785">
    <property type="entry name" value="Winged helix' DNA-binding domain"/>
    <property type="match status" value="1"/>
</dbReference>
<keyword evidence="5" id="KW-1185">Reference proteome</keyword>
<dbReference type="InterPro" id="IPR028349">
    <property type="entry name" value="PafC-like"/>
</dbReference>
<name>A0A848KPG6_9ACTN</name>
<dbReference type="Gene3D" id="1.10.10.10">
    <property type="entry name" value="Winged helix-like DNA-binding domain superfamily/Winged helix DNA-binding domain"/>
    <property type="match status" value="1"/>
</dbReference>
<dbReference type="Pfam" id="PF25583">
    <property type="entry name" value="WCX"/>
    <property type="match status" value="1"/>
</dbReference>
<dbReference type="InterPro" id="IPR013196">
    <property type="entry name" value="HTH_11"/>
</dbReference>
<dbReference type="PROSITE" id="PS52050">
    <property type="entry name" value="WYL"/>
    <property type="match status" value="1"/>
</dbReference>
<dbReference type="Pfam" id="PF13280">
    <property type="entry name" value="WYL"/>
    <property type="match status" value="1"/>
</dbReference>
<dbReference type="InterPro" id="IPR026881">
    <property type="entry name" value="WYL_dom"/>
</dbReference>
<evidence type="ECO:0000259" key="3">
    <source>
        <dbReference type="PROSITE" id="PS51000"/>
    </source>
</evidence>
<evidence type="ECO:0000313" key="4">
    <source>
        <dbReference type="EMBL" id="NMO00934.1"/>
    </source>
</evidence>
<evidence type="ECO:0000313" key="5">
    <source>
        <dbReference type="Proteomes" id="UP000550729"/>
    </source>
</evidence>
<dbReference type="RefSeq" id="WP_170193432.1">
    <property type="nucleotide sequence ID" value="NZ_JABBNB010000005.1"/>
</dbReference>
<protein>
    <submittedName>
        <fullName evidence="4">WYL domain-containing protein</fullName>
    </submittedName>
</protein>
<dbReference type="PROSITE" id="PS51000">
    <property type="entry name" value="HTH_DEOR_2"/>
    <property type="match status" value="1"/>
</dbReference>
<dbReference type="EMBL" id="JABBNB010000005">
    <property type="protein sequence ID" value="NMO00934.1"/>
    <property type="molecule type" value="Genomic_DNA"/>
</dbReference>
<dbReference type="InterPro" id="IPR001034">
    <property type="entry name" value="DeoR_HTH"/>
</dbReference>
<accession>A0A848KPG6</accession>
<dbReference type="InterPro" id="IPR036390">
    <property type="entry name" value="WH_DNA-bd_sf"/>
</dbReference>
<dbReference type="InterPro" id="IPR051534">
    <property type="entry name" value="CBASS_pafABC_assoc_protein"/>
</dbReference>
<dbReference type="AlphaFoldDB" id="A0A848KPG6"/>
<dbReference type="GO" id="GO:0003700">
    <property type="term" value="F:DNA-binding transcription factor activity"/>
    <property type="evidence" value="ECO:0007669"/>
    <property type="project" value="InterPro"/>
</dbReference>
<comment type="caution">
    <text evidence="4">The sequence shown here is derived from an EMBL/GenBank/DDBJ whole genome shotgun (WGS) entry which is preliminary data.</text>
</comment>
<evidence type="ECO:0000256" key="2">
    <source>
        <dbReference type="ARBA" id="ARBA00023163"/>
    </source>
</evidence>
<feature type="domain" description="HTH deoR-type" evidence="3">
    <location>
        <begin position="2"/>
        <end position="57"/>
    </location>
</feature>
<organism evidence="4 5">
    <name type="scientific">Gordonia asplenii</name>
    <dbReference type="NCBI Taxonomy" id="2725283"/>
    <lineage>
        <taxon>Bacteria</taxon>
        <taxon>Bacillati</taxon>
        <taxon>Actinomycetota</taxon>
        <taxon>Actinomycetes</taxon>
        <taxon>Mycobacteriales</taxon>
        <taxon>Gordoniaceae</taxon>
        <taxon>Gordonia</taxon>
    </lineage>
</organism>
<proteinExistence type="predicted"/>
<keyword evidence="1" id="KW-0805">Transcription regulation</keyword>
<dbReference type="Pfam" id="PF08279">
    <property type="entry name" value="HTH_11"/>
    <property type="match status" value="1"/>
</dbReference>
<keyword evidence="2" id="KW-0804">Transcription</keyword>
<dbReference type="PIRSF" id="PIRSF016838">
    <property type="entry name" value="PafC"/>
    <property type="match status" value="1"/>
</dbReference>
<gene>
    <name evidence="4" type="ORF">HH308_06865</name>
</gene>
<dbReference type="InterPro" id="IPR036388">
    <property type="entry name" value="WH-like_DNA-bd_sf"/>
</dbReference>
<evidence type="ECO:0000256" key="1">
    <source>
        <dbReference type="ARBA" id="ARBA00023015"/>
    </source>
</evidence>
<dbReference type="PANTHER" id="PTHR34580:SF1">
    <property type="entry name" value="PROTEIN PAFC"/>
    <property type="match status" value="1"/>
</dbReference>
<dbReference type="PANTHER" id="PTHR34580">
    <property type="match status" value="1"/>
</dbReference>
<reference evidence="4 5" key="1">
    <citation type="submission" date="2020-04" db="EMBL/GenBank/DDBJ databases">
        <title>Gordonia sp. nov. TBRC 11910.</title>
        <authorList>
            <person name="Suriyachadkun C."/>
        </authorList>
    </citation>
    <scope>NUCLEOTIDE SEQUENCE [LARGE SCALE GENOMIC DNA]</scope>
    <source>
        <strain evidence="4 5">TBRC 11910</strain>
    </source>
</reference>